<feature type="region of interest" description="Disordered" evidence="2">
    <location>
        <begin position="516"/>
        <end position="541"/>
    </location>
</feature>
<dbReference type="GeneTree" id="ENSGT00940000154404"/>
<dbReference type="GO" id="GO:0005783">
    <property type="term" value="C:endoplasmic reticulum"/>
    <property type="evidence" value="ECO:0007669"/>
    <property type="project" value="TreeGrafter"/>
</dbReference>
<feature type="domain" description="Protein phosphatase 1 regulatory subunit 15A/B C-terminal" evidence="3">
    <location>
        <begin position="414"/>
        <end position="523"/>
    </location>
</feature>
<evidence type="ECO:0000259" key="3">
    <source>
        <dbReference type="Pfam" id="PF10488"/>
    </source>
</evidence>
<keyword evidence="5" id="KW-1185">Reference proteome</keyword>
<dbReference type="STRING" id="1676925.ENSPKIP00000008922"/>
<feature type="compositionally biased region" description="Acidic residues" evidence="2">
    <location>
        <begin position="447"/>
        <end position="465"/>
    </location>
</feature>
<comment type="similarity">
    <text evidence="1">Belongs to the PPP1R15 family.</text>
</comment>
<reference evidence="4" key="2">
    <citation type="submission" date="2025-09" db="UniProtKB">
        <authorList>
            <consortium name="Ensembl"/>
        </authorList>
    </citation>
    <scope>IDENTIFICATION</scope>
</reference>
<feature type="compositionally biased region" description="Acidic residues" evidence="2">
    <location>
        <begin position="420"/>
        <end position="439"/>
    </location>
</feature>
<dbReference type="KEGG" id="pki:111838685"/>
<evidence type="ECO:0000256" key="2">
    <source>
        <dbReference type="SAM" id="MobiDB-lite"/>
    </source>
</evidence>
<dbReference type="GO" id="GO:0034976">
    <property type="term" value="P:response to endoplasmic reticulum stress"/>
    <property type="evidence" value="ECO:0007669"/>
    <property type="project" value="TreeGrafter"/>
</dbReference>
<evidence type="ECO:0000256" key="1">
    <source>
        <dbReference type="ARBA" id="ARBA00010161"/>
    </source>
</evidence>
<evidence type="ECO:0000313" key="4">
    <source>
        <dbReference type="Ensembl" id="ENSPKIP00000008922.1"/>
    </source>
</evidence>
<feature type="domain" description="Protein phosphatase 1 regulatory subunit 15A/B C-terminal" evidence="3">
    <location>
        <begin position="531"/>
        <end position="676"/>
    </location>
</feature>
<reference evidence="4" key="1">
    <citation type="submission" date="2025-08" db="UniProtKB">
        <authorList>
            <consortium name="Ensembl"/>
        </authorList>
    </citation>
    <scope>IDENTIFICATION</scope>
</reference>
<dbReference type="GO" id="GO:0051246">
    <property type="term" value="P:regulation of protein metabolic process"/>
    <property type="evidence" value="ECO:0007669"/>
    <property type="project" value="UniProtKB-ARBA"/>
</dbReference>
<sequence length="680" mass="75453">MNSDRLSSKQSVTSTVPGEFGVTSLVHKNQESSWFGFLSVVFRPALSFAKKYLPGRLQTATLLNGGFGSINEDISRSADGDSSFLERLGKFIPAAEHHPHIAYLHYQHEASGFDFSSKESVRWTSADSFHELGINPTDVDLNVIRDTTAGGYLAAAKHFLSQILISAVSSQNETRTAEQMLSSDGWPADLSATKSNWQGEIWGSEFNDWKEKVSATWFYGENVSDSQQVKSSTAVSVAKPTKLFVQCKGSVHNEHTGLFRHAKLAGNGAYCMSMPGYLLSTEIPLLDYEPVCASLVNTRTVAACQSDVAVLTPDQDNGYRSLDKEHSNTRLHVMRSICLNKGCIESDTRTEVQGCSIEEEPKEATAELTEWERDCDSVAKSEEGELSVQEEVEVPAQPYFSKPKCQNKTIAYIMGSQCSEDSDSESEGDCDWDDDDGFDSEGASDFSDSEDSDSDDEEDSEDANAEVEKLWNSLCQSRDRYNLWNFTAPLKTAADPVTQANVSVTLVEAERSISPSSFSSLSSSLKPLKEEDNSGDESGNVDKADSLRLWNSFSCVSDPYSLFNFQAPLRTQPAARSFTGTSFTSPCSHKKEAEERLDSGFSEDVSSHNTSSAKLKKVRFVEDIEEFYASCDEDRRGPWEEFARDRCRFLRRVQETEDVIGYCLAPAFRQLIFQRLHQSS</sequence>
<dbReference type="OrthoDB" id="5976067at2759"/>
<dbReference type="Ensembl" id="ENSPKIT00000033013.1">
    <property type="protein sequence ID" value="ENSPKIP00000008922.1"/>
    <property type="gene ID" value="ENSPKIG00000024221.1"/>
</dbReference>
<dbReference type="AlphaFoldDB" id="A0A3B3QQI0"/>
<feature type="region of interest" description="Disordered" evidence="2">
    <location>
        <begin position="417"/>
        <end position="467"/>
    </location>
</feature>
<proteinExistence type="inferred from homology"/>
<dbReference type="InterPro" id="IPR019523">
    <property type="entry name" value="Prot_Pase1_reg-su15A/B_C"/>
</dbReference>
<dbReference type="PANTHER" id="PTHR16489:SF11">
    <property type="entry name" value="PROTEIN PHOSPHATASE 1 REGULATORY SUBUNIT 15B"/>
    <property type="match status" value="1"/>
</dbReference>
<evidence type="ECO:0000313" key="5">
    <source>
        <dbReference type="Proteomes" id="UP000261540"/>
    </source>
</evidence>
<dbReference type="InterPro" id="IPR051254">
    <property type="entry name" value="PPP1R15"/>
</dbReference>
<dbReference type="GO" id="GO:0019888">
    <property type="term" value="F:protein phosphatase regulator activity"/>
    <property type="evidence" value="ECO:0007669"/>
    <property type="project" value="TreeGrafter"/>
</dbReference>
<dbReference type="PANTHER" id="PTHR16489">
    <property type="entry name" value="GH11727P"/>
    <property type="match status" value="1"/>
</dbReference>
<dbReference type="Proteomes" id="UP000261540">
    <property type="component" value="Unplaced"/>
</dbReference>
<organism evidence="4 5">
    <name type="scientific">Paramormyrops kingsleyae</name>
    <dbReference type="NCBI Taxonomy" id="1676925"/>
    <lineage>
        <taxon>Eukaryota</taxon>
        <taxon>Metazoa</taxon>
        <taxon>Chordata</taxon>
        <taxon>Craniata</taxon>
        <taxon>Vertebrata</taxon>
        <taxon>Euteleostomi</taxon>
        <taxon>Actinopterygii</taxon>
        <taxon>Neopterygii</taxon>
        <taxon>Teleostei</taxon>
        <taxon>Osteoglossocephala</taxon>
        <taxon>Osteoglossomorpha</taxon>
        <taxon>Osteoglossiformes</taxon>
        <taxon>Mormyridae</taxon>
        <taxon>Paramormyrops</taxon>
    </lineage>
</organism>
<dbReference type="Pfam" id="PF10488">
    <property type="entry name" value="PP1c_bdg"/>
    <property type="match status" value="2"/>
</dbReference>
<accession>A0A3B3QQI0</accession>
<name>A0A3B3QQI0_9TELE</name>
<protein>
    <submittedName>
        <fullName evidence="4">Uncharacterized LOC111838685</fullName>
    </submittedName>
</protein>
<dbReference type="GO" id="GO:0000164">
    <property type="term" value="C:protein phosphatase type 1 complex"/>
    <property type="evidence" value="ECO:0007669"/>
    <property type="project" value="TreeGrafter"/>
</dbReference>